<reference evidence="2 3" key="1">
    <citation type="journal article" date="2019" name="Commun. Biol.">
        <title>The bagworm genome reveals a unique fibroin gene that provides high tensile strength.</title>
        <authorList>
            <person name="Kono N."/>
            <person name="Nakamura H."/>
            <person name="Ohtoshi R."/>
            <person name="Tomita M."/>
            <person name="Numata K."/>
            <person name="Arakawa K."/>
        </authorList>
    </citation>
    <scope>NUCLEOTIDE SEQUENCE [LARGE SCALE GENOMIC DNA]</scope>
</reference>
<protein>
    <submittedName>
        <fullName evidence="2">Uncharacterized protein</fullName>
    </submittedName>
</protein>
<accession>A0A4C1W4T3</accession>
<gene>
    <name evidence="2" type="ORF">EVAR_33220_1</name>
</gene>
<evidence type="ECO:0000256" key="1">
    <source>
        <dbReference type="SAM" id="MobiDB-lite"/>
    </source>
</evidence>
<dbReference type="EMBL" id="BGZK01000464">
    <property type="protein sequence ID" value="GBP45115.1"/>
    <property type="molecule type" value="Genomic_DNA"/>
</dbReference>
<evidence type="ECO:0000313" key="3">
    <source>
        <dbReference type="Proteomes" id="UP000299102"/>
    </source>
</evidence>
<dbReference type="AlphaFoldDB" id="A0A4C1W4T3"/>
<evidence type="ECO:0000313" key="2">
    <source>
        <dbReference type="EMBL" id="GBP45115.1"/>
    </source>
</evidence>
<feature type="compositionally biased region" description="Basic and acidic residues" evidence="1">
    <location>
        <begin position="7"/>
        <end position="21"/>
    </location>
</feature>
<sequence length="126" mass="14372">MYGRPRKGFDPCSRKGERGKNETNATLKLIFPRSEALSLASAKNRRARTSRLATNRTRTNIASVTFENYSGTEIESKVRYVSRWTNITTELAASPPRPAPAEASFQGKRYCDMFEQWRLDFFVNGN</sequence>
<keyword evidence="3" id="KW-1185">Reference proteome</keyword>
<organism evidence="2 3">
    <name type="scientific">Eumeta variegata</name>
    <name type="common">Bagworm moth</name>
    <name type="synonym">Eumeta japonica</name>
    <dbReference type="NCBI Taxonomy" id="151549"/>
    <lineage>
        <taxon>Eukaryota</taxon>
        <taxon>Metazoa</taxon>
        <taxon>Ecdysozoa</taxon>
        <taxon>Arthropoda</taxon>
        <taxon>Hexapoda</taxon>
        <taxon>Insecta</taxon>
        <taxon>Pterygota</taxon>
        <taxon>Neoptera</taxon>
        <taxon>Endopterygota</taxon>
        <taxon>Lepidoptera</taxon>
        <taxon>Glossata</taxon>
        <taxon>Ditrysia</taxon>
        <taxon>Tineoidea</taxon>
        <taxon>Psychidae</taxon>
        <taxon>Oiketicinae</taxon>
        <taxon>Eumeta</taxon>
    </lineage>
</organism>
<proteinExistence type="predicted"/>
<feature type="region of interest" description="Disordered" evidence="1">
    <location>
        <begin position="1"/>
        <end position="23"/>
    </location>
</feature>
<name>A0A4C1W4T3_EUMVA</name>
<comment type="caution">
    <text evidence="2">The sequence shown here is derived from an EMBL/GenBank/DDBJ whole genome shotgun (WGS) entry which is preliminary data.</text>
</comment>
<dbReference type="Proteomes" id="UP000299102">
    <property type="component" value="Unassembled WGS sequence"/>
</dbReference>